<feature type="transmembrane region" description="Helical" evidence="5">
    <location>
        <begin position="493"/>
        <end position="517"/>
    </location>
</feature>
<feature type="transmembrane region" description="Helical" evidence="5">
    <location>
        <begin position="185"/>
        <end position="208"/>
    </location>
</feature>
<evidence type="ECO:0000256" key="4">
    <source>
        <dbReference type="ARBA" id="ARBA00023136"/>
    </source>
</evidence>
<feature type="transmembrane region" description="Helical" evidence="5">
    <location>
        <begin position="125"/>
        <end position="150"/>
    </location>
</feature>
<evidence type="ECO:0000256" key="1">
    <source>
        <dbReference type="ARBA" id="ARBA00004141"/>
    </source>
</evidence>
<organism evidence="7 8">
    <name type="scientific">Massarina eburnea CBS 473.64</name>
    <dbReference type="NCBI Taxonomy" id="1395130"/>
    <lineage>
        <taxon>Eukaryota</taxon>
        <taxon>Fungi</taxon>
        <taxon>Dikarya</taxon>
        <taxon>Ascomycota</taxon>
        <taxon>Pezizomycotina</taxon>
        <taxon>Dothideomycetes</taxon>
        <taxon>Pleosporomycetidae</taxon>
        <taxon>Pleosporales</taxon>
        <taxon>Massarineae</taxon>
        <taxon>Massarinaceae</taxon>
        <taxon>Massarina</taxon>
    </lineage>
</organism>
<dbReference type="OrthoDB" id="10021397at2759"/>
<sequence>MIPHFSFDHFHRNQLSRRPTVESVAFLSGLPLASVVIGLATAIFVMGLDSSIIATAIPRITTQFNSTGDIGWYGSAYSFSFCVLQPIFGKLFSIFSMKGTFLGCIAFFEIGSLICATAINSPMLIIGRAIAGIGAAGCFTGAFCILATAMPMGKRPIYIGILTATAGFSAIIGPVLGGVFTEYATWRWCFWINLPLGAISIFTLVFFLPSPSRKETKPESVFHRLAKLDLIGAGLFIPAIIMILLGLQWGGTKYVWKSAAIIGLFIGGTVLLLIFVAWQVRRGDDAMIPLGLISQRTLALACIFEFFIMGAIFISVYFLPEWFQVIKSALPKQSGVMYLPLAISDILASLLAGASLQMLRYPNVYLLLGPALISIAAGLFTTLSTTTNHQHWIPYQVLQGLGAGMSLVMPYTATQMVLKPKDVPVGTSLIQCMQYFGASVWLAVSQSIFQNRLVQHLTSVGVGQEDIREILKAGSGGIRSAVPTALLEDVVDAYNYGITGTFYVAASGAIIAFLCSLGMPWNSITAKDQSLSDKSEDQA</sequence>
<keyword evidence="8" id="KW-1185">Reference proteome</keyword>
<evidence type="ECO:0000256" key="2">
    <source>
        <dbReference type="ARBA" id="ARBA00022692"/>
    </source>
</evidence>
<feature type="transmembrane region" description="Helical" evidence="5">
    <location>
        <begin position="21"/>
        <end position="45"/>
    </location>
</feature>
<keyword evidence="4 5" id="KW-0472">Membrane</keyword>
<protein>
    <submittedName>
        <fullName evidence="7">MFS general substrate transporter</fullName>
    </submittedName>
</protein>
<dbReference type="GO" id="GO:0005886">
    <property type="term" value="C:plasma membrane"/>
    <property type="evidence" value="ECO:0007669"/>
    <property type="project" value="TreeGrafter"/>
</dbReference>
<dbReference type="InterPro" id="IPR036259">
    <property type="entry name" value="MFS_trans_sf"/>
</dbReference>
<dbReference type="AlphaFoldDB" id="A0A6A6RG21"/>
<dbReference type="Proteomes" id="UP000799753">
    <property type="component" value="Unassembled WGS sequence"/>
</dbReference>
<feature type="transmembrane region" description="Helical" evidence="5">
    <location>
        <begin position="157"/>
        <end position="179"/>
    </location>
</feature>
<dbReference type="PANTHER" id="PTHR23501">
    <property type="entry name" value="MAJOR FACILITATOR SUPERFAMILY"/>
    <property type="match status" value="1"/>
</dbReference>
<feature type="transmembrane region" description="Helical" evidence="5">
    <location>
        <begin position="298"/>
        <end position="318"/>
    </location>
</feature>
<evidence type="ECO:0000313" key="7">
    <source>
        <dbReference type="EMBL" id="KAF2634065.1"/>
    </source>
</evidence>
<name>A0A6A6RG21_9PLEO</name>
<dbReference type="Gene3D" id="1.20.1250.20">
    <property type="entry name" value="MFS general substrate transporter like domains"/>
    <property type="match status" value="1"/>
</dbReference>
<dbReference type="InterPro" id="IPR011701">
    <property type="entry name" value="MFS"/>
</dbReference>
<evidence type="ECO:0000256" key="3">
    <source>
        <dbReference type="ARBA" id="ARBA00022989"/>
    </source>
</evidence>
<dbReference type="PANTHER" id="PTHR23501:SF198">
    <property type="entry name" value="AZOLE RESISTANCE PROTEIN 1-RELATED"/>
    <property type="match status" value="1"/>
</dbReference>
<proteinExistence type="predicted"/>
<keyword evidence="2 5" id="KW-0812">Transmembrane</keyword>
<dbReference type="GO" id="GO:0022857">
    <property type="term" value="F:transmembrane transporter activity"/>
    <property type="evidence" value="ECO:0007669"/>
    <property type="project" value="InterPro"/>
</dbReference>
<evidence type="ECO:0000313" key="8">
    <source>
        <dbReference type="Proteomes" id="UP000799753"/>
    </source>
</evidence>
<feature type="transmembrane region" description="Helical" evidence="5">
    <location>
        <begin position="228"/>
        <end position="249"/>
    </location>
</feature>
<comment type="subcellular location">
    <subcellularLocation>
        <location evidence="1">Membrane</location>
        <topology evidence="1">Multi-pass membrane protein</topology>
    </subcellularLocation>
</comment>
<dbReference type="EMBL" id="MU006878">
    <property type="protein sequence ID" value="KAF2634065.1"/>
    <property type="molecule type" value="Genomic_DNA"/>
</dbReference>
<gene>
    <name evidence="7" type="ORF">P280DRAFT_502665</name>
</gene>
<dbReference type="Gene3D" id="1.20.1720.10">
    <property type="entry name" value="Multidrug resistance protein D"/>
    <property type="match status" value="1"/>
</dbReference>
<dbReference type="SUPFAM" id="SSF103473">
    <property type="entry name" value="MFS general substrate transporter"/>
    <property type="match status" value="1"/>
</dbReference>
<dbReference type="CDD" id="cd17502">
    <property type="entry name" value="MFS_Azr1_MDR_like"/>
    <property type="match status" value="1"/>
</dbReference>
<dbReference type="PROSITE" id="PS50850">
    <property type="entry name" value="MFS"/>
    <property type="match status" value="1"/>
</dbReference>
<reference evidence="7" key="1">
    <citation type="journal article" date="2020" name="Stud. Mycol.">
        <title>101 Dothideomycetes genomes: a test case for predicting lifestyles and emergence of pathogens.</title>
        <authorList>
            <person name="Haridas S."/>
            <person name="Albert R."/>
            <person name="Binder M."/>
            <person name="Bloem J."/>
            <person name="Labutti K."/>
            <person name="Salamov A."/>
            <person name="Andreopoulos B."/>
            <person name="Baker S."/>
            <person name="Barry K."/>
            <person name="Bills G."/>
            <person name="Bluhm B."/>
            <person name="Cannon C."/>
            <person name="Castanera R."/>
            <person name="Culley D."/>
            <person name="Daum C."/>
            <person name="Ezra D."/>
            <person name="Gonzalez J."/>
            <person name="Henrissat B."/>
            <person name="Kuo A."/>
            <person name="Liang C."/>
            <person name="Lipzen A."/>
            <person name="Lutzoni F."/>
            <person name="Magnuson J."/>
            <person name="Mondo S."/>
            <person name="Nolan M."/>
            <person name="Ohm R."/>
            <person name="Pangilinan J."/>
            <person name="Park H.-J."/>
            <person name="Ramirez L."/>
            <person name="Alfaro M."/>
            <person name="Sun H."/>
            <person name="Tritt A."/>
            <person name="Yoshinaga Y."/>
            <person name="Zwiers L.-H."/>
            <person name="Turgeon B."/>
            <person name="Goodwin S."/>
            <person name="Spatafora J."/>
            <person name="Crous P."/>
            <person name="Grigoriev I."/>
        </authorList>
    </citation>
    <scope>NUCLEOTIDE SEQUENCE</scope>
    <source>
        <strain evidence="7">CBS 473.64</strain>
    </source>
</reference>
<keyword evidence="3 5" id="KW-1133">Transmembrane helix</keyword>
<dbReference type="InterPro" id="IPR020846">
    <property type="entry name" value="MFS_dom"/>
</dbReference>
<dbReference type="Pfam" id="PF07690">
    <property type="entry name" value="MFS_1"/>
    <property type="match status" value="1"/>
</dbReference>
<evidence type="ECO:0000259" key="6">
    <source>
        <dbReference type="PROSITE" id="PS50850"/>
    </source>
</evidence>
<feature type="transmembrane region" description="Helical" evidence="5">
    <location>
        <begin position="363"/>
        <end position="380"/>
    </location>
</feature>
<evidence type="ECO:0000256" key="5">
    <source>
        <dbReference type="SAM" id="Phobius"/>
    </source>
</evidence>
<feature type="transmembrane region" description="Helical" evidence="5">
    <location>
        <begin position="100"/>
        <end position="119"/>
    </location>
</feature>
<feature type="transmembrane region" description="Helical" evidence="5">
    <location>
        <begin position="338"/>
        <end position="356"/>
    </location>
</feature>
<accession>A0A6A6RG21</accession>
<feature type="transmembrane region" description="Helical" evidence="5">
    <location>
        <begin position="70"/>
        <end position="88"/>
    </location>
</feature>
<feature type="domain" description="Major facilitator superfamily (MFS) profile" evidence="6">
    <location>
        <begin position="35"/>
        <end position="524"/>
    </location>
</feature>
<feature type="transmembrane region" description="Helical" evidence="5">
    <location>
        <begin position="255"/>
        <end position="278"/>
    </location>
</feature>